<protein>
    <submittedName>
        <fullName evidence="1">Uncharacterized protein</fullName>
    </submittedName>
</protein>
<accession>A0ACB9G1F7</accession>
<dbReference type="EMBL" id="CM042032">
    <property type="protein sequence ID" value="KAI3777051.1"/>
    <property type="molecule type" value="Genomic_DNA"/>
</dbReference>
<evidence type="ECO:0000313" key="1">
    <source>
        <dbReference type="EMBL" id="KAI3777051.1"/>
    </source>
</evidence>
<sequence length="552" mass="61868">MRSTCWTISPSHPPNIVLKMGDTSENENLDTRLQIEQNDDDFKRNLWKKFRPKLWFSSIWKKYDLESRLNSVKTFLKINIAPASISVAMGLCYLLLKSNRSNGSKCKVVPYSELLKGLQDGSVTRVQFKENSRRIMYNSRPQSYETALVSNKITNVTFKFNQMVTTMLTKLSRKHDVQGDKYRKNRELVASRVPTRGWQFSTIYIDDDYRQLLDLMKEKGTTYGLDPEPFLVSTGRRVFSTLLNQAPSWAMLSLVAHGLGGGGSIARKPSKTNTVSFDDVQGVDEAKIELMEIVSCLQGDSNYTNLGAVLPRGVLLVGPPGIGKTLLARAVAEKAGVPFFITCASEFVELFVGRGASRIRDLFKEARKHAPSIIFIDELDAVGLKRGRGFNTEGDQTLNQLLTEMDGFESDKKVVVIAATNRPEMLDSALLRAGRFSRKVFVREPDEDGRKKILAVHFRRVPLEEDRDVIFDLVASLTPGLVGADLANIANEAALLAARRGAACVSRDDILEAVERAKLSFDDRQQHHGFSEQEALEMSYILSRLAQPKFDT</sequence>
<dbReference type="Proteomes" id="UP001056120">
    <property type="component" value="Linkage Group LG15"/>
</dbReference>
<evidence type="ECO:0000313" key="2">
    <source>
        <dbReference type="Proteomes" id="UP001056120"/>
    </source>
</evidence>
<name>A0ACB9G1F7_9ASTR</name>
<organism evidence="1 2">
    <name type="scientific">Smallanthus sonchifolius</name>
    <dbReference type="NCBI Taxonomy" id="185202"/>
    <lineage>
        <taxon>Eukaryota</taxon>
        <taxon>Viridiplantae</taxon>
        <taxon>Streptophyta</taxon>
        <taxon>Embryophyta</taxon>
        <taxon>Tracheophyta</taxon>
        <taxon>Spermatophyta</taxon>
        <taxon>Magnoliopsida</taxon>
        <taxon>eudicotyledons</taxon>
        <taxon>Gunneridae</taxon>
        <taxon>Pentapetalae</taxon>
        <taxon>asterids</taxon>
        <taxon>campanulids</taxon>
        <taxon>Asterales</taxon>
        <taxon>Asteraceae</taxon>
        <taxon>Asteroideae</taxon>
        <taxon>Heliantheae alliance</taxon>
        <taxon>Millerieae</taxon>
        <taxon>Smallanthus</taxon>
    </lineage>
</organism>
<gene>
    <name evidence="1" type="ORF">L1987_46844</name>
</gene>
<proteinExistence type="predicted"/>
<reference evidence="1 2" key="2">
    <citation type="journal article" date="2022" name="Mol. Ecol. Resour.">
        <title>The genomes of chicory, endive, great burdock and yacon provide insights into Asteraceae paleo-polyploidization history and plant inulin production.</title>
        <authorList>
            <person name="Fan W."/>
            <person name="Wang S."/>
            <person name="Wang H."/>
            <person name="Wang A."/>
            <person name="Jiang F."/>
            <person name="Liu H."/>
            <person name="Zhao H."/>
            <person name="Xu D."/>
            <person name="Zhang Y."/>
        </authorList>
    </citation>
    <scope>NUCLEOTIDE SEQUENCE [LARGE SCALE GENOMIC DNA]</scope>
    <source>
        <strain evidence="2">cv. Yunnan</strain>
        <tissue evidence="1">Leaves</tissue>
    </source>
</reference>
<reference evidence="2" key="1">
    <citation type="journal article" date="2022" name="Mol. Ecol. Resour.">
        <title>The genomes of chicory, endive, great burdock and yacon provide insights into Asteraceae palaeo-polyploidization history and plant inulin production.</title>
        <authorList>
            <person name="Fan W."/>
            <person name="Wang S."/>
            <person name="Wang H."/>
            <person name="Wang A."/>
            <person name="Jiang F."/>
            <person name="Liu H."/>
            <person name="Zhao H."/>
            <person name="Xu D."/>
            <person name="Zhang Y."/>
        </authorList>
    </citation>
    <scope>NUCLEOTIDE SEQUENCE [LARGE SCALE GENOMIC DNA]</scope>
    <source>
        <strain evidence="2">cv. Yunnan</strain>
    </source>
</reference>
<comment type="caution">
    <text evidence="1">The sequence shown here is derived from an EMBL/GenBank/DDBJ whole genome shotgun (WGS) entry which is preliminary data.</text>
</comment>
<keyword evidence="2" id="KW-1185">Reference proteome</keyword>